<dbReference type="InterPro" id="IPR032801">
    <property type="entry name" value="PXL2A/B/C"/>
</dbReference>
<evidence type="ECO:0000313" key="2">
    <source>
        <dbReference type="EMBL" id="QDU80671.1"/>
    </source>
</evidence>
<dbReference type="AlphaFoldDB" id="A0A518CN65"/>
<dbReference type="PANTHER" id="PTHR28630">
    <property type="match status" value="1"/>
</dbReference>
<sequence length="179" mass="19652">MTETAPLNSDSIPSVMTSTGQSLADLSQDQTLLIVFLRHSGCSFCRQALADLHKIEGDLGDMNTKIVVVSMSEQEELQSMLKKYQLPEAIAVSDPARILYQHFQFGTGGLAQLMGPSVLWNGMKACIFEGHGVGKPEGNVRQMPGVIVLRTGQVLYRYQHKNAGDRPDYLQLVQQAITS</sequence>
<dbReference type="SUPFAM" id="SSF52833">
    <property type="entry name" value="Thioredoxin-like"/>
    <property type="match status" value="1"/>
</dbReference>
<dbReference type="InterPro" id="IPR000866">
    <property type="entry name" value="AhpC/TSA"/>
</dbReference>
<name>A0A518CN65_9PLAN</name>
<dbReference type="InterPro" id="IPR036249">
    <property type="entry name" value="Thioredoxin-like_sf"/>
</dbReference>
<organism evidence="2 3">
    <name type="scientific">Polystyrenella longa</name>
    <dbReference type="NCBI Taxonomy" id="2528007"/>
    <lineage>
        <taxon>Bacteria</taxon>
        <taxon>Pseudomonadati</taxon>
        <taxon>Planctomycetota</taxon>
        <taxon>Planctomycetia</taxon>
        <taxon>Planctomycetales</taxon>
        <taxon>Planctomycetaceae</taxon>
        <taxon>Polystyrenella</taxon>
    </lineage>
</organism>
<evidence type="ECO:0000313" key="3">
    <source>
        <dbReference type="Proteomes" id="UP000317178"/>
    </source>
</evidence>
<accession>A0A518CN65</accession>
<keyword evidence="3" id="KW-1185">Reference proteome</keyword>
<proteinExistence type="predicted"/>
<dbReference type="RefSeq" id="WP_144995927.1">
    <property type="nucleotide sequence ID" value="NZ_CP036281.1"/>
</dbReference>
<dbReference type="GO" id="GO:0016209">
    <property type="term" value="F:antioxidant activity"/>
    <property type="evidence" value="ECO:0007669"/>
    <property type="project" value="InterPro"/>
</dbReference>
<dbReference type="PROSITE" id="PS51352">
    <property type="entry name" value="THIOREDOXIN_2"/>
    <property type="match status" value="1"/>
</dbReference>
<protein>
    <submittedName>
        <fullName evidence="2">AhpC/TSA family protein</fullName>
    </submittedName>
</protein>
<gene>
    <name evidence="2" type="ORF">Pla110_24030</name>
</gene>
<dbReference type="KEGG" id="plon:Pla110_24030"/>
<reference evidence="2 3" key="1">
    <citation type="submission" date="2019-02" db="EMBL/GenBank/DDBJ databases">
        <title>Deep-cultivation of Planctomycetes and their phenomic and genomic characterization uncovers novel biology.</title>
        <authorList>
            <person name="Wiegand S."/>
            <person name="Jogler M."/>
            <person name="Boedeker C."/>
            <person name="Pinto D."/>
            <person name="Vollmers J."/>
            <person name="Rivas-Marin E."/>
            <person name="Kohn T."/>
            <person name="Peeters S.H."/>
            <person name="Heuer A."/>
            <person name="Rast P."/>
            <person name="Oberbeckmann S."/>
            <person name="Bunk B."/>
            <person name="Jeske O."/>
            <person name="Meyerdierks A."/>
            <person name="Storesund J.E."/>
            <person name="Kallscheuer N."/>
            <person name="Luecker S."/>
            <person name="Lage O.M."/>
            <person name="Pohl T."/>
            <person name="Merkel B.J."/>
            <person name="Hornburger P."/>
            <person name="Mueller R.-W."/>
            <person name="Bruemmer F."/>
            <person name="Labrenz M."/>
            <person name="Spormann A.M."/>
            <person name="Op den Camp H."/>
            <person name="Overmann J."/>
            <person name="Amann R."/>
            <person name="Jetten M.S.M."/>
            <person name="Mascher T."/>
            <person name="Medema M.H."/>
            <person name="Devos D.P."/>
            <person name="Kaster A.-K."/>
            <person name="Ovreas L."/>
            <person name="Rohde M."/>
            <person name="Galperin M.Y."/>
            <person name="Jogler C."/>
        </authorList>
    </citation>
    <scope>NUCLEOTIDE SEQUENCE [LARGE SCALE GENOMIC DNA]</scope>
    <source>
        <strain evidence="2 3">Pla110</strain>
    </source>
</reference>
<feature type="domain" description="Thioredoxin" evidence="1">
    <location>
        <begin position="1"/>
        <end position="178"/>
    </location>
</feature>
<evidence type="ECO:0000259" key="1">
    <source>
        <dbReference type="PROSITE" id="PS51352"/>
    </source>
</evidence>
<dbReference type="Pfam" id="PF00578">
    <property type="entry name" value="AhpC-TSA"/>
    <property type="match status" value="1"/>
</dbReference>
<dbReference type="Gene3D" id="3.40.30.10">
    <property type="entry name" value="Glutaredoxin"/>
    <property type="match status" value="1"/>
</dbReference>
<dbReference type="PANTHER" id="PTHR28630:SF3">
    <property type="entry name" value="PEROXIREDOXIN-LIKE 2C"/>
    <property type="match status" value="1"/>
</dbReference>
<dbReference type="Proteomes" id="UP000317178">
    <property type="component" value="Chromosome"/>
</dbReference>
<dbReference type="OrthoDB" id="200319at2"/>
<dbReference type="NCBIfam" id="NF040769">
    <property type="entry name" value="SelL_rel_redox"/>
    <property type="match status" value="1"/>
</dbReference>
<dbReference type="InterPro" id="IPR013766">
    <property type="entry name" value="Thioredoxin_domain"/>
</dbReference>
<dbReference type="EMBL" id="CP036281">
    <property type="protein sequence ID" value="QDU80671.1"/>
    <property type="molecule type" value="Genomic_DNA"/>
</dbReference>
<dbReference type="GO" id="GO:0016491">
    <property type="term" value="F:oxidoreductase activity"/>
    <property type="evidence" value="ECO:0007669"/>
    <property type="project" value="InterPro"/>
</dbReference>